<evidence type="ECO:0000256" key="7">
    <source>
        <dbReference type="SAM" id="MobiDB-lite"/>
    </source>
</evidence>
<evidence type="ECO:0000256" key="8">
    <source>
        <dbReference type="SAM" id="Phobius"/>
    </source>
</evidence>
<reference evidence="10" key="1">
    <citation type="journal article" date="2019" name="Int. J. Syst. Evol. Microbiol.">
        <title>The Global Catalogue of Microorganisms (GCM) 10K type strain sequencing project: providing services to taxonomists for standard genome sequencing and annotation.</title>
        <authorList>
            <consortium name="The Broad Institute Genomics Platform"/>
            <consortium name="The Broad Institute Genome Sequencing Center for Infectious Disease"/>
            <person name="Wu L."/>
            <person name="Ma J."/>
        </authorList>
    </citation>
    <scope>NUCLEOTIDE SEQUENCE [LARGE SCALE GENOMIC DNA]</scope>
    <source>
        <strain evidence="10">NBRC 102407</strain>
    </source>
</reference>
<evidence type="ECO:0000313" key="9">
    <source>
        <dbReference type="EMBL" id="GLT24294.1"/>
    </source>
</evidence>
<keyword evidence="4 8" id="KW-0812">Transmembrane</keyword>
<evidence type="ECO:0000256" key="5">
    <source>
        <dbReference type="ARBA" id="ARBA00022989"/>
    </source>
</evidence>
<comment type="subcellular location">
    <subcellularLocation>
        <location evidence="1">Cell membrane</location>
        <topology evidence="1">Multi-pass membrane protein</topology>
    </subcellularLocation>
</comment>
<proteinExistence type="inferred from homology"/>
<dbReference type="Gene3D" id="1.10.287.3510">
    <property type="match status" value="1"/>
</dbReference>
<dbReference type="Proteomes" id="UP001157167">
    <property type="component" value="Unassembled WGS sequence"/>
</dbReference>
<keyword evidence="6 8" id="KW-0472">Membrane</keyword>
<evidence type="ECO:0000256" key="6">
    <source>
        <dbReference type="ARBA" id="ARBA00023136"/>
    </source>
</evidence>
<dbReference type="EMBL" id="BSPX01000083">
    <property type="protein sequence ID" value="GLT24294.1"/>
    <property type="molecule type" value="Genomic_DNA"/>
</dbReference>
<dbReference type="Pfam" id="PF00420">
    <property type="entry name" value="Oxidored_q2"/>
    <property type="match status" value="1"/>
</dbReference>
<dbReference type="RefSeq" id="WP_284189459.1">
    <property type="nucleotide sequence ID" value="NZ_BSPX01000083.1"/>
</dbReference>
<dbReference type="PANTHER" id="PTHR34583:SF2">
    <property type="entry name" value="ANTIPORTER SUBUNIT MNHC2-RELATED"/>
    <property type="match status" value="1"/>
</dbReference>
<keyword evidence="5 8" id="KW-1133">Transmembrane helix</keyword>
<dbReference type="InterPro" id="IPR050601">
    <property type="entry name" value="CPA3_antiporter_subunitC"/>
</dbReference>
<evidence type="ECO:0000313" key="10">
    <source>
        <dbReference type="Proteomes" id="UP001157167"/>
    </source>
</evidence>
<evidence type="ECO:0000256" key="1">
    <source>
        <dbReference type="ARBA" id="ARBA00004651"/>
    </source>
</evidence>
<feature type="transmembrane region" description="Helical" evidence="8">
    <location>
        <begin position="29"/>
        <end position="48"/>
    </location>
</feature>
<name>A0ABQ6FG63_9RHOO</name>
<comment type="caution">
    <text evidence="9">The sequence shown here is derived from an EMBL/GenBank/DDBJ whole genome shotgun (WGS) entry which is preliminary data.</text>
</comment>
<feature type="transmembrane region" description="Helical" evidence="8">
    <location>
        <begin position="76"/>
        <end position="101"/>
    </location>
</feature>
<evidence type="ECO:0000256" key="3">
    <source>
        <dbReference type="ARBA" id="ARBA00022475"/>
    </source>
</evidence>
<comment type="similarity">
    <text evidence="2">Belongs to the CPA3 antiporters (TC 2.A.63) subunit C family.</text>
</comment>
<dbReference type="InterPro" id="IPR039428">
    <property type="entry name" value="NUOK/Mnh_C1-like"/>
</dbReference>
<accession>A0ABQ6FG63</accession>
<organism evidence="9 10">
    <name type="scientific">Zoogloea oryzae</name>
    <dbReference type="NCBI Taxonomy" id="310767"/>
    <lineage>
        <taxon>Bacteria</taxon>
        <taxon>Pseudomonadati</taxon>
        <taxon>Pseudomonadota</taxon>
        <taxon>Betaproteobacteria</taxon>
        <taxon>Rhodocyclales</taxon>
        <taxon>Zoogloeaceae</taxon>
        <taxon>Zoogloea</taxon>
    </lineage>
</organism>
<dbReference type="PANTHER" id="PTHR34583">
    <property type="entry name" value="ANTIPORTER SUBUNIT MNHC2-RELATED"/>
    <property type="match status" value="1"/>
</dbReference>
<evidence type="ECO:0000256" key="2">
    <source>
        <dbReference type="ARBA" id="ARBA00010388"/>
    </source>
</evidence>
<protein>
    <submittedName>
        <fullName evidence="9">Cation:proton antiporter</fullName>
    </submittedName>
</protein>
<gene>
    <name evidence="9" type="primary">mnhC</name>
    <name evidence="9" type="ORF">GCM10007933_37710</name>
</gene>
<keyword evidence="10" id="KW-1185">Reference proteome</keyword>
<feature type="region of interest" description="Disordered" evidence="7">
    <location>
        <begin position="110"/>
        <end position="133"/>
    </location>
</feature>
<sequence length="133" mass="13514">MNAWLLALAIGVCGGAAVWLILARDLLRVVVGLALAGTAVNLFVLMAGRVGSGVPAIMADAETVLAASAANPLPQALVLTAIVIGFAFVCFALVLLMALLAKRPEGDVDRLADAEPGGGPDGKPLPFDAERRA</sequence>
<feature type="transmembrane region" description="Helical" evidence="8">
    <location>
        <begin position="6"/>
        <end position="22"/>
    </location>
</feature>
<evidence type="ECO:0000256" key="4">
    <source>
        <dbReference type="ARBA" id="ARBA00022692"/>
    </source>
</evidence>
<keyword evidence="3" id="KW-1003">Cell membrane</keyword>